<dbReference type="PROSITE" id="PS50089">
    <property type="entry name" value="ZF_RING_2"/>
    <property type="match status" value="1"/>
</dbReference>
<name>U4U1C2_DENPD</name>
<keyword evidence="8" id="KW-0833">Ubl conjugation pathway</keyword>
<dbReference type="AlphaFoldDB" id="U4U1C2"/>
<evidence type="ECO:0000259" key="12">
    <source>
        <dbReference type="PROSITE" id="PS51081"/>
    </source>
</evidence>
<accession>U4U1C2</accession>
<sequence length="331" mass="38758">MRKALGLKVEGRVATNVKDEHFSAPKPIMNLDRRTYEIYVNRNLDIVQKMITPITKKEYELEQQIAKEYDCPVCFQPTQPPIMMCSNSHIICLNCWKQCIKCPTCRTPKTFTRAFALERLHPLISFPCSFEGCSYTATASHTGIHEHFCPYFPVRCPLGDAYECQWEGNMKTLQNHLKECHPDNVFFTSHVVFRSRLFKRSHIKSYNIIFVVNGRIFKLDWGYDLLKSPKVRFRMVAIGNGNPIVMYNFTLVVAHSFPIDVWSKSFKLYTSHVKQSSNNYSVMNRREDEQVQYNFDEFFGRLVPFCDNNDLLYSVNIEVSHISMSHRNFRI</sequence>
<dbReference type="InterPro" id="IPR004162">
    <property type="entry name" value="SINA-like_animal"/>
</dbReference>
<evidence type="ECO:0000256" key="4">
    <source>
        <dbReference type="ARBA" id="ARBA00012483"/>
    </source>
</evidence>
<organism evidence="13 15">
    <name type="scientific">Dendroctonus ponderosae</name>
    <name type="common">Mountain pine beetle</name>
    <dbReference type="NCBI Taxonomy" id="77166"/>
    <lineage>
        <taxon>Eukaryota</taxon>
        <taxon>Metazoa</taxon>
        <taxon>Ecdysozoa</taxon>
        <taxon>Arthropoda</taxon>
        <taxon>Hexapoda</taxon>
        <taxon>Insecta</taxon>
        <taxon>Pterygota</taxon>
        <taxon>Neoptera</taxon>
        <taxon>Endopterygota</taxon>
        <taxon>Coleoptera</taxon>
        <taxon>Polyphaga</taxon>
        <taxon>Cucujiformia</taxon>
        <taxon>Curculionidae</taxon>
        <taxon>Scolytinae</taxon>
        <taxon>Dendroctonus</taxon>
    </lineage>
</organism>
<evidence type="ECO:0000259" key="11">
    <source>
        <dbReference type="PROSITE" id="PS50089"/>
    </source>
</evidence>
<evidence type="ECO:0000313" key="15">
    <source>
        <dbReference type="Proteomes" id="UP000030742"/>
    </source>
</evidence>
<evidence type="ECO:0000256" key="9">
    <source>
        <dbReference type="ARBA" id="ARBA00022833"/>
    </source>
</evidence>
<evidence type="ECO:0000256" key="10">
    <source>
        <dbReference type="PROSITE-ProRule" id="PRU00455"/>
    </source>
</evidence>
<dbReference type="EMBL" id="KB632357">
    <property type="protein sequence ID" value="ERL93462.1"/>
    <property type="molecule type" value="Genomic_DNA"/>
</dbReference>
<dbReference type="Pfam" id="PF21362">
    <property type="entry name" value="Sina_RING"/>
    <property type="match status" value="1"/>
</dbReference>
<dbReference type="UniPathway" id="UPA00143"/>
<evidence type="ECO:0000256" key="3">
    <source>
        <dbReference type="ARBA" id="ARBA00009119"/>
    </source>
</evidence>
<keyword evidence="5" id="KW-0808">Transferase</keyword>
<dbReference type="SUPFAM" id="SSF57850">
    <property type="entry name" value="RING/U-box"/>
    <property type="match status" value="1"/>
</dbReference>
<comment type="similarity">
    <text evidence="3">Belongs to the SINA (Seven in absentia) family.</text>
</comment>
<dbReference type="EMBL" id="KB631559">
    <property type="protein sequence ID" value="ERL84386.1"/>
    <property type="molecule type" value="Genomic_DNA"/>
</dbReference>
<dbReference type="PANTHER" id="PTHR45877:SF2">
    <property type="entry name" value="E3 UBIQUITIN-PROTEIN LIGASE SINA-RELATED"/>
    <property type="match status" value="1"/>
</dbReference>
<keyword evidence="9" id="KW-0862">Zinc</keyword>
<comment type="pathway">
    <text evidence="2">Protein modification; protein ubiquitination.</text>
</comment>
<dbReference type="InterPro" id="IPR013010">
    <property type="entry name" value="Znf_SIAH"/>
</dbReference>
<evidence type="ECO:0000256" key="1">
    <source>
        <dbReference type="ARBA" id="ARBA00000900"/>
    </source>
</evidence>
<dbReference type="GO" id="GO:0005737">
    <property type="term" value="C:cytoplasm"/>
    <property type="evidence" value="ECO:0007669"/>
    <property type="project" value="TreeGrafter"/>
</dbReference>
<dbReference type="PANTHER" id="PTHR45877">
    <property type="entry name" value="E3 UBIQUITIN-PROTEIN LIGASE SIAH2"/>
    <property type="match status" value="1"/>
</dbReference>
<protein>
    <recommendedName>
        <fullName evidence="4">RING-type E3 ubiquitin transferase</fullName>
        <ecNumber evidence="4">2.3.2.27</ecNumber>
    </recommendedName>
</protein>
<dbReference type="GO" id="GO:0016567">
    <property type="term" value="P:protein ubiquitination"/>
    <property type="evidence" value="ECO:0007669"/>
    <property type="project" value="UniProtKB-UniPathway"/>
</dbReference>
<dbReference type="STRING" id="77166.U4U1C2"/>
<dbReference type="InterPro" id="IPR001841">
    <property type="entry name" value="Znf_RING"/>
</dbReference>
<dbReference type="GO" id="GO:0043161">
    <property type="term" value="P:proteasome-mediated ubiquitin-dependent protein catabolic process"/>
    <property type="evidence" value="ECO:0007669"/>
    <property type="project" value="TreeGrafter"/>
</dbReference>
<evidence type="ECO:0000313" key="13">
    <source>
        <dbReference type="EMBL" id="ERL84386.1"/>
    </source>
</evidence>
<dbReference type="PROSITE" id="PS51081">
    <property type="entry name" value="ZF_SIAH"/>
    <property type="match status" value="1"/>
</dbReference>
<dbReference type="InterPro" id="IPR049548">
    <property type="entry name" value="Sina-like_RING"/>
</dbReference>
<dbReference type="EC" id="2.3.2.27" evidence="4"/>
<dbReference type="Pfam" id="PF21361">
    <property type="entry name" value="Sina_ZnF"/>
    <property type="match status" value="1"/>
</dbReference>
<evidence type="ECO:0000256" key="5">
    <source>
        <dbReference type="ARBA" id="ARBA00022679"/>
    </source>
</evidence>
<keyword evidence="7 10" id="KW-0863">Zinc-finger</keyword>
<keyword evidence="6" id="KW-0479">Metal-binding</keyword>
<dbReference type="OrthoDB" id="8182903at2759"/>
<dbReference type="GO" id="GO:0061630">
    <property type="term" value="F:ubiquitin protein ligase activity"/>
    <property type="evidence" value="ECO:0007669"/>
    <property type="project" value="UniProtKB-EC"/>
</dbReference>
<proteinExistence type="inferred from homology"/>
<dbReference type="InterPro" id="IPR013083">
    <property type="entry name" value="Znf_RING/FYVE/PHD"/>
</dbReference>
<evidence type="ECO:0000256" key="8">
    <source>
        <dbReference type="ARBA" id="ARBA00022786"/>
    </source>
</evidence>
<dbReference type="GO" id="GO:0008270">
    <property type="term" value="F:zinc ion binding"/>
    <property type="evidence" value="ECO:0007669"/>
    <property type="project" value="UniProtKB-KW"/>
</dbReference>
<gene>
    <name evidence="13" type="ORF">D910_01816</name>
    <name evidence="14" type="ORF">D910_10753</name>
</gene>
<dbReference type="Proteomes" id="UP000030742">
    <property type="component" value="Unassembled WGS sequence"/>
</dbReference>
<dbReference type="GO" id="GO:0031624">
    <property type="term" value="F:ubiquitin conjugating enzyme binding"/>
    <property type="evidence" value="ECO:0007669"/>
    <property type="project" value="TreeGrafter"/>
</dbReference>
<evidence type="ECO:0000313" key="14">
    <source>
        <dbReference type="EMBL" id="ERL93462.1"/>
    </source>
</evidence>
<evidence type="ECO:0000256" key="2">
    <source>
        <dbReference type="ARBA" id="ARBA00004906"/>
    </source>
</evidence>
<feature type="domain" description="SIAH-type" evidence="12">
    <location>
        <begin position="121"/>
        <end position="182"/>
    </location>
</feature>
<comment type="catalytic activity">
    <reaction evidence="1">
        <text>S-ubiquitinyl-[E2 ubiquitin-conjugating enzyme]-L-cysteine + [acceptor protein]-L-lysine = [E2 ubiquitin-conjugating enzyme]-L-cysteine + N(6)-ubiquitinyl-[acceptor protein]-L-lysine.</text>
        <dbReference type="EC" id="2.3.2.27"/>
    </reaction>
</comment>
<evidence type="ECO:0000256" key="6">
    <source>
        <dbReference type="ARBA" id="ARBA00022723"/>
    </source>
</evidence>
<dbReference type="SUPFAM" id="SSF49599">
    <property type="entry name" value="TRAF domain-like"/>
    <property type="match status" value="1"/>
</dbReference>
<feature type="domain" description="RING-type" evidence="11">
    <location>
        <begin position="71"/>
        <end position="106"/>
    </location>
</feature>
<reference evidence="13 15" key="1">
    <citation type="journal article" date="2013" name="Genome Biol.">
        <title>Draft genome of the mountain pine beetle, Dendroctonus ponderosae Hopkins, a major forest pest.</title>
        <authorList>
            <person name="Keeling C.I."/>
            <person name="Yuen M.M."/>
            <person name="Liao N.Y."/>
            <person name="Docking T.R."/>
            <person name="Chan S.K."/>
            <person name="Taylor G.A."/>
            <person name="Palmquist D.L."/>
            <person name="Jackman S.D."/>
            <person name="Nguyen A."/>
            <person name="Li M."/>
            <person name="Henderson H."/>
            <person name="Janes J.K."/>
            <person name="Zhao Y."/>
            <person name="Pandoh P."/>
            <person name="Moore R."/>
            <person name="Sperling F.A."/>
            <person name="Huber D.P."/>
            <person name="Birol I."/>
            <person name="Jones S.J."/>
            <person name="Bohlmann J."/>
        </authorList>
    </citation>
    <scope>NUCLEOTIDE SEQUENCE</scope>
</reference>
<evidence type="ECO:0000256" key="7">
    <source>
        <dbReference type="ARBA" id="ARBA00022771"/>
    </source>
</evidence>
<dbReference type="Gene3D" id="3.30.40.10">
    <property type="entry name" value="Zinc/RING finger domain, C3HC4 (zinc finger)"/>
    <property type="match status" value="2"/>
</dbReference>